<dbReference type="EMBL" id="BARU01013021">
    <property type="protein sequence ID" value="GAH32445.1"/>
    <property type="molecule type" value="Genomic_DNA"/>
</dbReference>
<sequence length="50" mass="5893">MPKPDRVVKRKKLAYMKFELWKSGYLYVDGPETIAFSKRETKALKKFLGV</sequence>
<protein>
    <submittedName>
        <fullName evidence="1">Uncharacterized protein</fullName>
    </submittedName>
</protein>
<accession>X1FIV3</accession>
<name>X1FIV3_9ZZZZ</name>
<comment type="caution">
    <text evidence="1">The sequence shown here is derived from an EMBL/GenBank/DDBJ whole genome shotgun (WGS) entry which is preliminary data.</text>
</comment>
<gene>
    <name evidence="1" type="ORF">S03H2_23731</name>
</gene>
<dbReference type="AlphaFoldDB" id="X1FIV3"/>
<proteinExistence type="predicted"/>
<evidence type="ECO:0000313" key="1">
    <source>
        <dbReference type="EMBL" id="GAH32445.1"/>
    </source>
</evidence>
<organism evidence="1">
    <name type="scientific">marine sediment metagenome</name>
    <dbReference type="NCBI Taxonomy" id="412755"/>
    <lineage>
        <taxon>unclassified sequences</taxon>
        <taxon>metagenomes</taxon>
        <taxon>ecological metagenomes</taxon>
    </lineage>
</organism>
<reference evidence="1" key="1">
    <citation type="journal article" date="2014" name="Front. Microbiol.">
        <title>High frequency of phylogenetically diverse reductive dehalogenase-homologous genes in deep subseafloor sedimentary metagenomes.</title>
        <authorList>
            <person name="Kawai M."/>
            <person name="Futagami T."/>
            <person name="Toyoda A."/>
            <person name="Takaki Y."/>
            <person name="Nishi S."/>
            <person name="Hori S."/>
            <person name="Arai W."/>
            <person name="Tsubouchi T."/>
            <person name="Morono Y."/>
            <person name="Uchiyama I."/>
            <person name="Ito T."/>
            <person name="Fujiyama A."/>
            <person name="Inagaki F."/>
            <person name="Takami H."/>
        </authorList>
    </citation>
    <scope>NUCLEOTIDE SEQUENCE</scope>
    <source>
        <strain evidence="1">Expedition CK06-06</strain>
    </source>
</reference>